<evidence type="ECO:0000256" key="3">
    <source>
        <dbReference type="ARBA" id="ARBA00022723"/>
    </source>
</evidence>
<dbReference type="PROSITE" id="PS00161">
    <property type="entry name" value="ISOCITRATE_LYASE"/>
    <property type="match status" value="1"/>
</dbReference>
<evidence type="ECO:0000256" key="6">
    <source>
        <dbReference type="RuleBase" id="RU361121"/>
    </source>
</evidence>
<gene>
    <name evidence="7" type="ORF">SAMN04488071_3491</name>
</gene>
<comment type="function">
    <text evidence="6">Catalyzes the thermodynamically favored C-C bond cleavage of (2R,3S)-2-methylisocitrate to yield pyruvate and succinate.</text>
</comment>
<dbReference type="EMBL" id="FNAK01000009">
    <property type="protein sequence ID" value="SDE67359.1"/>
    <property type="molecule type" value="Genomic_DNA"/>
</dbReference>
<evidence type="ECO:0000256" key="4">
    <source>
        <dbReference type="ARBA" id="ARBA00022842"/>
    </source>
</evidence>
<dbReference type="SUPFAM" id="SSF51621">
    <property type="entry name" value="Phosphoenolpyruvate/pyruvate domain"/>
    <property type="match status" value="1"/>
</dbReference>
<dbReference type="InterPro" id="IPR039556">
    <property type="entry name" value="ICL/PEPM"/>
</dbReference>
<dbReference type="InterPro" id="IPR015813">
    <property type="entry name" value="Pyrv/PenolPyrv_kinase-like_dom"/>
</dbReference>
<name>A0A1G7EUQ3_9PROT</name>
<dbReference type="Pfam" id="PF13714">
    <property type="entry name" value="PEP_mutase"/>
    <property type="match status" value="1"/>
</dbReference>
<sequence length="297" mass="32036">MLRPSLSVAEKRQRFQTGLRSGQLLRLPGAISPLCAKLIEQKGFDGCYVSGAVLSAQMALPDIGLTTSTEVVAASGAIAAAIPLPTLVDADTGFGEPVNVARTVAALEGAGLSGCHLEDQRLPKRCGHLDNKELVPVDEMCRKIRAAKEVLADDNFLLMARTDARATEGLSAATDRAKAYVDAGADAVFPEALANEAEFEAFRSAISVPLLANMTEFGKSPLLSLDQLHNLGYNMAIYPVTLLRLAMEAMARGLDALARDGNQESVVSDMQTRRQLYDLLKYDDYDRFDDGITNFRL</sequence>
<dbReference type="PANTHER" id="PTHR42905">
    <property type="entry name" value="PHOSPHOENOLPYRUVATE CARBOXYLASE"/>
    <property type="match status" value="1"/>
</dbReference>
<accession>A0A1G7EUQ3</accession>
<comment type="cofactor">
    <cofactor evidence="1">
        <name>Mg(2+)</name>
        <dbReference type="ChEBI" id="CHEBI:18420"/>
    </cofactor>
</comment>
<keyword evidence="4" id="KW-0460">Magnesium</keyword>
<dbReference type="EC" id="4.1.3.30" evidence="6"/>
<evidence type="ECO:0000256" key="5">
    <source>
        <dbReference type="ARBA" id="ARBA00023239"/>
    </source>
</evidence>
<dbReference type="RefSeq" id="WP_068303187.1">
    <property type="nucleotide sequence ID" value="NZ_FNAK01000009.1"/>
</dbReference>
<comment type="similarity">
    <text evidence="2 6">Belongs to the isocitrate lyase/PEP mutase superfamily. Methylisocitrate lyase family.</text>
</comment>
<dbReference type="Gene3D" id="3.20.20.60">
    <property type="entry name" value="Phosphoenolpyruvate-binding domains"/>
    <property type="match status" value="1"/>
</dbReference>
<keyword evidence="5 6" id="KW-0456">Lyase</keyword>
<dbReference type="InterPro" id="IPR012695">
    <property type="entry name" value="PrpB"/>
</dbReference>
<dbReference type="InterPro" id="IPR040442">
    <property type="entry name" value="Pyrv_kinase-like_dom_sf"/>
</dbReference>
<evidence type="ECO:0000256" key="1">
    <source>
        <dbReference type="ARBA" id="ARBA00001946"/>
    </source>
</evidence>
<dbReference type="UniPathway" id="UPA00946"/>
<dbReference type="Proteomes" id="UP000183685">
    <property type="component" value="Unassembled WGS sequence"/>
</dbReference>
<dbReference type="PANTHER" id="PTHR42905:SF5">
    <property type="entry name" value="CARBOXYVINYL-CARBOXYPHOSPHONATE PHOSPHORYLMUTASE, CHLOROPLASTIC"/>
    <property type="match status" value="1"/>
</dbReference>
<dbReference type="GO" id="GO:0019629">
    <property type="term" value="P:propionate catabolic process, 2-methylcitrate cycle"/>
    <property type="evidence" value="ECO:0007669"/>
    <property type="project" value="InterPro"/>
</dbReference>
<protein>
    <recommendedName>
        <fullName evidence="6">Methylisocitrate lyase</fullName>
        <ecNumber evidence="6">4.1.3.30</ecNumber>
    </recommendedName>
</protein>
<comment type="catalytic activity">
    <reaction evidence="6">
        <text>(2S,3R)-3-hydroxybutane-1,2,3-tricarboxylate = pyruvate + succinate</text>
        <dbReference type="Rhea" id="RHEA:16809"/>
        <dbReference type="ChEBI" id="CHEBI:15361"/>
        <dbReference type="ChEBI" id="CHEBI:30031"/>
        <dbReference type="ChEBI" id="CHEBI:57429"/>
        <dbReference type="EC" id="4.1.3.30"/>
    </reaction>
</comment>
<dbReference type="CDD" id="cd00377">
    <property type="entry name" value="ICL_PEPM"/>
    <property type="match status" value="1"/>
</dbReference>
<keyword evidence="3" id="KW-0479">Metal-binding</keyword>
<evidence type="ECO:0000256" key="2">
    <source>
        <dbReference type="ARBA" id="ARBA00009282"/>
    </source>
</evidence>
<dbReference type="GO" id="GO:0046421">
    <property type="term" value="F:methylisocitrate lyase activity"/>
    <property type="evidence" value="ECO:0007669"/>
    <property type="project" value="UniProtKB-EC"/>
</dbReference>
<dbReference type="NCBIfam" id="TIGR02317">
    <property type="entry name" value="prpB"/>
    <property type="match status" value="1"/>
</dbReference>
<evidence type="ECO:0000313" key="8">
    <source>
        <dbReference type="Proteomes" id="UP000183685"/>
    </source>
</evidence>
<comment type="pathway">
    <text evidence="6">Organic acid metabolism; propanoate degradation.</text>
</comment>
<dbReference type="STRING" id="637679.GCA_001550055_01463"/>
<dbReference type="AlphaFoldDB" id="A0A1G7EUQ3"/>
<evidence type="ECO:0000313" key="7">
    <source>
        <dbReference type="EMBL" id="SDE67359.1"/>
    </source>
</evidence>
<dbReference type="GO" id="GO:0046872">
    <property type="term" value="F:metal ion binding"/>
    <property type="evidence" value="ECO:0007669"/>
    <property type="project" value="UniProtKB-KW"/>
</dbReference>
<reference evidence="7 8" key="1">
    <citation type="submission" date="2016-10" db="EMBL/GenBank/DDBJ databases">
        <authorList>
            <person name="de Groot N.N."/>
        </authorList>
    </citation>
    <scope>NUCLEOTIDE SEQUENCE [LARGE SCALE GENOMIC DNA]</scope>
    <source>
        <strain evidence="7 8">CGMCC 1.9109</strain>
    </source>
</reference>
<organism evidence="7 8">
    <name type="scientific">Kordiimonas lacus</name>
    <dbReference type="NCBI Taxonomy" id="637679"/>
    <lineage>
        <taxon>Bacteria</taxon>
        <taxon>Pseudomonadati</taxon>
        <taxon>Pseudomonadota</taxon>
        <taxon>Alphaproteobacteria</taxon>
        <taxon>Kordiimonadales</taxon>
        <taxon>Kordiimonadaceae</taxon>
        <taxon>Kordiimonas</taxon>
    </lineage>
</organism>
<dbReference type="OrthoDB" id="9771433at2"/>
<proteinExistence type="inferred from homology"/>
<dbReference type="InterPro" id="IPR018523">
    <property type="entry name" value="Isocitrate_lyase_ph_CS"/>
</dbReference>
<keyword evidence="8" id="KW-1185">Reference proteome</keyword>